<keyword evidence="2" id="KW-0719">Serine esterase</keyword>
<dbReference type="Gene3D" id="3.40.50.1820">
    <property type="entry name" value="alpha/beta hydrolase"/>
    <property type="match status" value="1"/>
</dbReference>
<dbReference type="Pfam" id="PF00135">
    <property type="entry name" value="COesterase"/>
    <property type="match status" value="1"/>
</dbReference>
<dbReference type="PANTHER" id="PTHR43918">
    <property type="entry name" value="ACETYLCHOLINESTERASE"/>
    <property type="match status" value="1"/>
</dbReference>
<feature type="active site" description="Charge relay system" evidence="8">
    <location>
        <position position="471"/>
    </location>
</feature>
<name>A0A8X6GQZ2_TRICU</name>
<evidence type="ECO:0000256" key="1">
    <source>
        <dbReference type="ARBA" id="ARBA00005964"/>
    </source>
</evidence>
<keyword evidence="12" id="KW-1185">Reference proteome</keyword>
<comment type="caution">
    <text evidence="11">The sequence shown here is derived from an EMBL/GenBank/DDBJ whole genome shotgun (WGS) entry which is preliminary data.</text>
</comment>
<comment type="similarity">
    <text evidence="1 9">Belongs to the type-B carboxylesterase/lipase family.</text>
</comment>
<evidence type="ECO:0000256" key="2">
    <source>
        <dbReference type="ARBA" id="ARBA00022487"/>
    </source>
</evidence>
<evidence type="ECO:0000256" key="5">
    <source>
        <dbReference type="ARBA" id="ARBA00023157"/>
    </source>
</evidence>
<gene>
    <name evidence="11" type="ORF">TNCT_358701</name>
</gene>
<feature type="domain" description="Carboxylesterase type B" evidence="10">
    <location>
        <begin position="38"/>
        <end position="550"/>
    </location>
</feature>
<dbReference type="InterPro" id="IPR002018">
    <property type="entry name" value="CarbesteraseB"/>
</dbReference>
<evidence type="ECO:0000256" key="3">
    <source>
        <dbReference type="ARBA" id="ARBA00022801"/>
    </source>
</evidence>
<accession>A0A8X6GQZ2</accession>
<dbReference type="Proteomes" id="UP000887116">
    <property type="component" value="Unassembled WGS sequence"/>
</dbReference>
<dbReference type="EMBL" id="BMAO01036103">
    <property type="protein sequence ID" value="GFR08039.1"/>
    <property type="molecule type" value="Genomic_DNA"/>
</dbReference>
<dbReference type="GO" id="GO:0005886">
    <property type="term" value="C:plasma membrane"/>
    <property type="evidence" value="ECO:0007669"/>
    <property type="project" value="TreeGrafter"/>
</dbReference>
<keyword evidence="3 9" id="KW-0378">Hydrolase</keyword>
<dbReference type="PANTHER" id="PTHR43918:SF4">
    <property type="entry name" value="CARBOXYLIC ESTER HYDROLASE"/>
    <property type="match status" value="1"/>
</dbReference>
<dbReference type="InterPro" id="IPR050654">
    <property type="entry name" value="AChE-related_enzymes"/>
</dbReference>
<evidence type="ECO:0000256" key="4">
    <source>
        <dbReference type="ARBA" id="ARBA00022867"/>
    </source>
</evidence>
<reference evidence="11" key="1">
    <citation type="submission" date="2020-07" db="EMBL/GenBank/DDBJ databases">
        <title>Multicomponent nature underlies the extraordinary mechanical properties of spider dragline silk.</title>
        <authorList>
            <person name="Kono N."/>
            <person name="Nakamura H."/>
            <person name="Mori M."/>
            <person name="Yoshida Y."/>
            <person name="Ohtoshi R."/>
            <person name="Malay A.D."/>
            <person name="Moran D.A.P."/>
            <person name="Tomita M."/>
            <person name="Numata K."/>
            <person name="Arakawa K."/>
        </authorList>
    </citation>
    <scope>NUCLEOTIDE SEQUENCE</scope>
</reference>
<dbReference type="InterPro" id="IPR019826">
    <property type="entry name" value="Carboxylesterase_B_AS"/>
</dbReference>
<dbReference type="GO" id="GO:0006581">
    <property type="term" value="P:acetylcholine catabolic process"/>
    <property type="evidence" value="ECO:0007669"/>
    <property type="project" value="TreeGrafter"/>
</dbReference>
<dbReference type="InterPro" id="IPR029058">
    <property type="entry name" value="AB_hydrolase_fold"/>
</dbReference>
<dbReference type="InterPro" id="IPR000997">
    <property type="entry name" value="Cholinesterase"/>
</dbReference>
<evidence type="ECO:0000256" key="9">
    <source>
        <dbReference type="RuleBase" id="RU361235"/>
    </source>
</evidence>
<dbReference type="AlphaFoldDB" id="A0A8X6GQZ2"/>
<comment type="catalytic activity">
    <reaction evidence="7">
        <text>acetylcholine + H2O = choline + acetate + H(+)</text>
        <dbReference type="Rhea" id="RHEA:17561"/>
        <dbReference type="ChEBI" id="CHEBI:15354"/>
        <dbReference type="ChEBI" id="CHEBI:15355"/>
        <dbReference type="ChEBI" id="CHEBI:15377"/>
        <dbReference type="ChEBI" id="CHEBI:15378"/>
        <dbReference type="ChEBI" id="CHEBI:30089"/>
        <dbReference type="EC" id="3.1.1.7"/>
    </reaction>
</comment>
<dbReference type="OrthoDB" id="6424772at2759"/>
<dbReference type="EC" id="3.1.1.-" evidence="9"/>
<dbReference type="FunFam" id="3.40.50.1820:FF:000029">
    <property type="entry name" value="Acetylcholinesterase"/>
    <property type="match status" value="1"/>
</dbReference>
<feature type="active site" description="Charge relay system" evidence="8">
    <location>
        <position position="357"/>
    </location>
</feature>
<keyword evidence="4" id="KW-0531">Neurotransmitter degradation</keyword>
<evidence type="ECO:0000313" key="12">
    <source>
        <dbReference type="Proteomes" id="UP000887116"/>
    </source>
</evidence>
<keyword evidence="5" id="KW-1015">Disulfide bond</keyword>
<dbReference type="GO" id="GO:0019695">
    <property type="term" value="P:choline metabolic process"/>
    <property type="evidence" value="ECO:0007669"/>
    <property type="project" value="TreeGrafter"/>
</dbReference>
<dbReference type="GO" id="GO:0003990">
    <property type="term" value="F:acetylcholinesterase activity"/>
    <property type="evidence" value="ECO:0007669"/>
    <property type="project" value="UniProtKB-EC"/>
</dbReference>
<keyword evidence="6" id="KW-0325">Glycoprotein</keyword>
<dbReference type="GO" id="GO:0005615">
    <property type="term" value="C:extracellular space"/>
    <property type="evidence" value="ECO:0007669"/>
    <property type="project" value="TreeGrafter"/>
</dbReference>
<evidence type="ECO:0000256" key="6">
    <source>
        <dbReference type="ARBA" id="ARBA00023180"/>
    </source>
</evidence>
<organism evidence="11 12">
    <name type="scientific">Trichonephila clavata</name>
    <name type="common">Joro spider</name>
    <name type="synonym">Nephila clavata</name>
    <dbReference type="NCBI Taxonomy" id="2740835"/>
    <lineage>
        <taxon>Eukaryota</taxon>
        <taxon>Metazoa</taxon>
        <taxon>Ecdysozoa</taxon>
        <taxon>Arthropoda</taxon>
        <taxon>Chelicerata</taxon>
        <taxon>Arachnida</taxon>
        <taxon>Araneae</taxon>
        <taxon>Araneomorphae</taxon>
        <taxon>Entelegynae</taxon>
        <taxon>Araneoidea</taxon>
        <taxon>Nephilidae</taxon>
        <taxon>Trichonephila</taxon>
    </lineage>
</organism>
<protein>
    <recommendedName>
        <fullName evidence="9">Carboxylic ester hydrolase</fullName>
        <ecNumber evidence="9">3.1.1.-</ecNumber>
    </recommendedName>
</protein>
<evidence type="ECO:0000259" key="10">
    <source>
        <dbReference type="Pfam" id="PF00135"/>
    </source>
</evidence>
<dbReference type="SUPFAM" id="SSF53474">
    <property type="entry name" value="alpha/beta-Hydrolases"/>
    <property type="match status" value="1"/>
</dbReference>
<sequence length="557" mass="63129">MHHVQFKNNKYAFKIDMLLLLFLVWSVCIFPKNSNSDQSPEINTPLGKIIGRTVFFHNLLVKTFHGIPYAKPPIGDLRFKKPVPVESWEKPFLARDLPPGCVQYSSNPFPWLDNLPGKTMDCLYLNIWVPNDAGSNAKKAVMFWIHGGGFRIGSSRLDYYDGTVLAALGDVIVVTMNYRLSVEGFLYFGTEEAPGNMGLYDVLEALKWVKSNIQSFGGDEENVTLFGQSAGAIAVGMFMTSPLTRGLFARAIFQSGSPTNLDAEDNNRDFKLSQDVAKAVGCTGKNSSKNIPDTVVRCLRGKDVWELEKTLGKINDNPQRGLYPRFGDKILPMNARKAFSRGKFGNYDILIGTNRNEGSTMITKSMKNVFGFFGEKCHSINKTWGKYIIKQNFKNFLDVDAVVDYYLGNVNENDYDLVRHQVVTASGDYARVCPSVYLAESVAKKGNRVYFYYFDHIPSPTPWAPWMGVVHFDETPFVFGYPLKHPAYYTYRELLLSQQMINVWTTFAKSGSPPQLKTWPLYSKQQHSYLRFKTDGETIEIGPHLNNCNFFRPFFGF</sequence>
<evidence type="ECO:0000256" key="7">
    <source>
        <dbReference type="ARBA" id="ARBA00048484"/>
    </source>
</evidence>
<feature type="active site" description="Acyl-ester intermediate" evidence="8">
    <location>
        <position position="229"/>
    </location>
</feature>
<evidence type="ECO:0000256" key="8">
    <source>
        <dbReference type="PIRSR" id="PIRSR600997-1"/>
    </source>
</evidence>
<proteinExistence type="inferred from homology"/>
<dbReference type="PROSITE" id="PS00122">
    <property type="entry name" value="CARBOXYLESTERASE_B_1"/>
    <property type="match status" value="1"/>
</dbReference>
<evidence type="ECO:0000313" key="11">
    <source>
        <dbReference type="EMBL" id="GFR08039.1"/>
    </source>
</evidence>
<dbReference type="PRINTS" id="PR00878">
    <property type="entry name" value="CHOLNESTRASE"/>
</dbReference>